<dbReference type="InterPro" id="IPR045079">
    <property type="entry name" value="Oxoprolinase-like"/>
</dbReference>
<dbReference type="InterPro" id="IPR043129">
    <property type="entry name" value="ATPase_NBD"/>
</dbReference>
<dbReference type="GO" id="GO:0005829">
    <property type="term" value="C:cytosol"/>
    <property type="evidence" value="ECO:0007669"/>
    <property type="project" value="TreeGrafter"/>
</dbReference>
<keyword evidence="5" id="KW-1185">Reference proteome</keyword>
<dbReference type="Pfam" id="PF01968">
    <property type="entry name" value="Hydantoinase_A"/>
    <property type="match status" value="1"/>
</dbReference>
<accession>A0A2V3UE47</accession>
<feature type="domain" description="Hydantoinase/oxoprolinase N-terminal" evidence="2">
    <location>
        <begin position="8"/>
        <end position="186"/>
    </location>
</feature>
<dbReference type="GO" id="GO:0006749">
    <property type="term" value="P:glutathione metabolic process"/>
    <property type="evidence" value="ECO:0007669"/>
    <property type="project" value="TreeGrafter"/>
</dbReference>
<dbReference type="PANTHER" id="PTHR11365:SF23">
    <property type="entry name" value="HYPOTHETICAL 5-OXOPROLINASE (EUROFUNG)-RELATED"/>
    <property type="match status" value="1"/>
</dbReference>
<dbReference type="EMBL" id="QJJK01000002">
    <property type="protein sequence ID" value="PXW63576.1"/>
    <property type="molecule type" value="Genomic_DNA"/>
</dbReference>
<organism evidence="4 5">
    <name type="scientific">Chelatococcus asaccharovorans</name>
    <dbReference type="NCBI Taxonomy" id="28210"/>
    <lineage>
        <taxon>Bacteria</taxon>
        <taxon>Pseudomonadati</taxon>
        <taxon>Pseudomonadota</taxon>
        <taxon>Alphaproteobacteria</taxon>
        <taxon>Hyphomicrobiales</taxon>
        <taxon>Chelatococcaceae</taxon>
        <taxon>Chelatococcus</taxon>
    </lineage>
</organism>
<name>A0A2V3UE47_9HYPH</name>
<evidence type="ECO:0000313" key="5">
    <source>
        <dbReference type="Proteomes" id="UP000248021"/>
    </source>
</evidence>
<dbReference type="InterPro" id="IPR002821">
    <property type="entry name" value="Hydantoinase_A"/>
</dbReference>
<protein>
    <submittedName>
        <fullName evidence="4">N-methylhydantoinase A</fullName>
    </submittedName>
</protein>
<dbReference type="Proteomes" id="UP000248021">
    <property type="component" value="Unassembled WGS sequence"/>
</dbReference>
<dbReference type="InterPro" id="IPR008040">
    <property type="entry name" value="Hydant_A_N"/>
</dbReference>
<gene>
    <name evidence="4" type="ORF">C7450_102494</name>
</gene>
<evidence type="ECO:0000259" key="1">
    <source>
        <dbReference type="Pfam" id="PF01968"/>
    </source>
</evidence>
<evidence type="ECO:0000313" key="4">
    <source>
        <dbReference type="EMBL" id="PXW63576.1"/>
    </source>
</evidence>
<evidence type="ECO:0000259" key="2">
    <source>
        <dbReference type="Pfam" id="PF05378"/>
    </source>
</evidence>
<dbReference type="Pfam" id="PF19278">
    <property type="entry name" value="Hydant_A_C"/>
    <property type="match status" value="1"/>
</dbReference>
<dbReference type="RefSeq" id="WP_110373702.1">
    <property type="nucleotide sequence ID" value="NZ_JAHBRY010000002.1"/>
</dbReference>
<reference evidence="4 5" key="1">
    <citation type="submission" date="2018-05" db="EMBL/GenBank/DDBJ databases">
        <title>Genomic Encyclopedia of Type Strains, Phase IV (KMG-IV): sequencing the most valuable type-strain genomes for metagenomic binning, comparative biology and taxonomic classification.</title>
        <authorList>
            <person name="Goeker M."/>
        </authorList>
    </citation>
    <scope>NUCLEOTIDE SEQUENCE [LARGE SCALE GENOMIC DNA]</scope>
    <source>
        <strain evidence="4 5">DSM 6462</strain>
    </source>
</reference>
<dbReference type="Pfam" id="PF05378">
    <property type="entry name" value="Hydant_A_N"/>
    <property type="match status" value="1"/>
</dbReference>
<dbReference type="InterPro" id="IPR049517">
    <property type="entry name" value="ACX-like_C"/>
</dbReference>
<dbReference type="PANTHER" id="PTHR11365">
    <property type="entry name" value="5-OXOPROLINASE RELATED"/>
    <property type="match status" value="1"/>
</dbReference>
<proteinExistence type="predicted"/>
<evidence type="ECO:0000259" key="3">
    <source>
        <dbReference type="Pfam" id="PF19278"/>
    </source>
</evidence>
<dbReference type="OrthoDB" id="9759608at2"/>
<dbReference type="AlphaFoldDB" id="A0A2V3UE47"/>
<comment type="caution">
    <text evidence="4">The sequence shown here is derived from an EMBL/GenBank/DDBJ whole genome shotgun (WGS) entry which is preliminary data.</text>
</comment>
<feature type="domain" description="Hydantoinase A/oxoprolinase" evidence="1">
    <location>
        <begin position="208"/>
        <end position="492"/>
    </location>
</feature>
<dbReference type="SUPFAM" id="SSF53067">
    <property type="entry name" value="Actin-like ATPase domain"/>
    <property type="match status" value="1"/>
</dbReference>
<sequence length="689" mass="73479">MTHRPRYRLGVDIGGTFTDLAVVEEDSGRLLTFKTPSVPADPARAVLNGINILSQEHGIAPHEIDYFVHGTTLGLNTLLQRNGATTGLLVTRGFRDLLEIGRLRLPDPTNYYVERIKPLVARRHVREIDERLRVDGTILTPLDLDAATDAARGLMAEGVTSVAIVLMHAYRNPVHEKLLADHLRRELPELYVCASHEVWPQQREYERGLVTAINAFIGHRMRRYFDRLHDDMAEVGLKATVLTTKSNGGIMAAASAARSPVETLLSGPASGAMGALMTGLASGNRKLIGFDMGGTSVDVAIIDGDMLYSTESHIGDFPLIMPAVDISSIGAGGGSIAWLDSAGILKVGPQSAGAMPGPASYGHGGDKPTVTDAYVRMGLYSPGRVLGGGLTLDHQRAETALATLAGPLGLTTAEVAQSILDVTTANMFAQFMPLMARKGLDPRDFRLLAYGGAGPQHAFLLAREIGVEAVVVPASPGTLCAQGSLAADLRQDFIRTMPAGHPNAQALVAGYDELVVEASQWLANQPIAVLEKRIRLSADMRYHGQSFDLTVPLDSDAFDPSGLPALIEAFHAAYERIYGFSDPAGAIEITNVRVTVLGITPKVPQPALTRHAAPGSSPEAVRHLPIIENGITVQAAFYDRATLAAGHRIDGPAVIEAPDTTIYLPGDFTAEIDAFGNLIGRLRAPGDEA</sequence>
<dbReference type="GO" id="GO:0017168">
    <property type="term" value="F:5-oxoprolinase (ATP-hydrolyzing) activity"/>
    <property type="evidence" value="ECO:0007669"/>
    <property type="project" value="TreeGrafter"/>
</dbReference>
<feature type="domain" description="Acetophenone carboxylase-like C-terminal" evidence="3">
    <location>
        <begin position="504"/>
        <end position="675"/>
    </location>
</feature>